<evidence type="ECO:0000313" key="1">
    <source>
        <dbReference type="EMBL" id="SVA50742.1"/>
    </source>
</evidence>
<dbReference type="InterPro" id="IPR025500">
    <property type="entry name" value="DUF4390"/>
</dbReference>
<name>A0A381WE55_9ZZZZ</name>
<evidence type="ECO:0008006" key="2">
    <source>
        <dbReference type="Google" id="ProtNLM"/>
    </source>
</evidence>
<dbReference type="EMBL" id="UINC01011504">
    <property type="protein sequence ID" value="SVA50742.1"/>
    <property type="molecule type" value="Genomic_DNA"/>
</dbReference>
<dbReference type="Pfam" id="PF14334">
    <property type="entry name" value="DUF4390"/>
    <property type="match status" value="1"/>
</dbReference>
<organism evidence="1">
    <name type="scientific">marine metagenome</name>
    <dbReference type="NCBI Taxonomy" id="408172"/>
    <lineage>
        <taxon>unclassified sequences</taxon>
        <taxon>metagenomes</taxon>
        <taxon>ecological metagenomes</taxon>
    </lineage>
</organism>
<dbReference type="AlphaFoldDB" id="A0A381WE55"/>
<gene>
    <name evidence="1" type="ORF">METZ01_LOCUS103596</name>
</gene>
<reference evidence="1" key="1">
    <citation type="submission" date="2018-05" db="EMBL/GenBank/DDBJ databases">
        <authorList>
            <person name="Lanie J.A."/>
            <person name="Ng W.-L."/>
            <person name="Kazmierczak K.M."/>
            <person name="Andrzejewski T.M."/>
            <person name="Davidsen T.M."/>
            <person name="Wayne K.J."/>
            <person name="Tettelin H."/>
            <person name="Glass J.I."/>
            <person name="Rusch D."/>
            <person name="Podicherti R."/>
            <person name="Tsui H.-C.T."/>
            <person name="Winkler M.E."/>
        </authorList>
    </citation>
    <scope>NUCLEOTIDE SEQUENCE</scope>
</reference>
<sequence length="190" mass="22009">MKKKSHKAKKLVRAMLLLLLVITTNLVAQPATPIKGESFLLNGVYYSNIDIEFVFNDEYLEALNSGLVFDIDLDFLVVNVRKRRLNREIGKLSQKYTLKYNAFTQRYTIFNVNTGREASRSSVGSALQYLGSIRNLPTIDDSLINIDQNYQVYLQVSTRAQGVPSWIKTLTFWRDNLDFVTEWIQWPLYD</sequence>
<proteinExistence type="predicted"/>
<accession>A0A381WE55</accession>
<protein>
    <recommendedName>
        <fullName evidence="2">DUF4390 domain-containing protein</fullName>
    </recommendedName>
</protein>